<evidence type="ECO:0000313" key="2">
    <source>
        <dbReference type="EMBL" id="MDJ1372433.1"/>
    </source>
</evidence>
<feature type="region of interest" description="Disordered" evidence="1">
    <location>
        <begin position="189"/>
        <end position="214"/>
    </location>
</feature>
<dbReference type="EMBL" id="PXVD01000026">
    <property type="protein sequence ID" value="MDJ1372433.1"/>
    <property type="molecule type" value="Genomic_DNA"/>
</dbReference>
<comment type="caution">
    <text evidence="2">The sequence shown here is derived from an EMBL/GenBank/DDBJ whole genome shotgun (WGS) entry which is preliminary data.</text>
</comment>
<reference evidence="2" key="1">
    <citation type="submission" date="2018-03" db="EMBL/GenBank/DDBJ databases">
        <authorList>
            <person name="Nunes O.C."/>
            <person name="Lopes A.R."/>
            <person name="Froufe H."/>
            <person name="Munoz-Merida A."/>
            <person name="Barroso C."/>
            <person name="Egas C."/>
        </authorList>
    </citation>
    <scope>NUCLEOTIDE SEQUENCE</scope>
    <source>
        <strain evidence="2">ON4</strain>
    </source>
</reference>
<feature type="compositionally biased region" description="Basic and acidic residues" evidence="1">
    <location>
        <begin position="200"/>
        <end position="214"/>
    </location>
</feature>
<keyword evidence="3" id="KW-1185">Reference proteome</keyword>
<protein>
    <submittedName>
        <fullName evidence="2">Uncharacterized protein</fullName>
    </submittedName>
</protein>
<evidence type="ECO:0000256" key="1">
    <source>
        <dbReference type="SAM" id="MobiDB-lite"/>
    </source>
</evidence>
<sequence length="214" mass="23921">MERILGVNIELADAGAGAKMPDGRWKPIPSEDQHCVVEVTSPPASQLMRERAQAKMAGSSHVETGSYAPRLNEISQVCAEMLATEWATENFDKLLAQPARERHLFLFARRHSDESYFRRLSGDREGTPDEDLQPIHLPHGISDVWFRGQATRVGGIQGRWLVKVARYQAASGWHSYTVTLQEQELPAPAGGIADDQVEPCWRRPKDRGPLPDTE</sequence>
<proteinExistence type="predicted"/>
<name>A0ABT7CBG3_9MICO</name>
<accession>A0ABT7CBG3</accession>
<reference evidence="2" key="2">
    <citation type="journal article" date="2022" name="Sci. Rep.">
        <title>In silico prediction of the enzymes involved in the degradation of the herbicide molinate by Gulosibacter molinativorax ON4T.</title>
        <authorList>
            <person name="Lopes A.R."/>
            <person name="Bunin E."/>
            <person name="Viana A.T."/>
            <person name="Froufe H."/>
            <person name="Munoz-Merida A."/>
            <person name="Pinho D."/>
            <person name="Figueiredo J."/>
            <person name="Barroso C."/>
            <person name="Vaz-Moreira I."/>
            <person name="Bellanger X."/>
            <person name="Egas C."/>
            <person name="Nunes O.C."/>
        </authorList>
    </citation>
    <scope>NUCLEOTIDE SEQUENCE</scope>
    <source>
        <strain evidence="2">ON4</strain>
    </source>
</reference>
<evidence type="ECO:0000313" key="3">
    <source>
        <dbReference type="Proteomes" id="UP001170379"/>
    </source>
</evidence>
<dbReference type="Proteomes" id="UP001170379">
    <property type="component" value="Unassembled WGS sequence"/>
</dbReference>
<gene>
    <name evidence="2" type="ORF">C7K25_13840</name>
</gene>
<organism evidence="2 3">
    <name type="scientific">Gulosibacter molinativorax</name>
    <dbReference type="NCBI Taxonomy" id="256821"/>
    <lineage>
        <taxon>Bacteria</taxon>
        <taxon>Bacillati</taxon>
        <taxon>Actinomycetota</taxon>
        <taxon>Actinomycetes</taxon>
        <taxon>Micrococcales</taxon>
        <taxon>Microbacteriaceae</taxon>
        <taxon>Gulosibacter</taxon>
    </lineage>
</organism>